<dbReference type="Proteomes" id="UP000306918">
    <property type="component" value="Unassembled WGS sequence"/>
</dbReference>
<sequence length="309" mass="35766">MIQTSIKQDFLELFYSDISNYSLENGNKLNVFTLRIINNQFAYEQLVELLGNKLYHFALSRSEVETLKQKDQLNTLITKAKAKLREYIEKEDAGARAGQNEGGELGELLLYCLLECHLDAPKILSKLEIKTSNQMYVNGADGVHLLKVNSRDYQVLFGESKLHADLSKGIYEAFSSIATLLENRKNKLFFEIDLVNSQLVKEVFDDNTYQFLKKILLPSAQEDQTNIDYSFGIFLGFNINITAEEKRKSNSDFRKDIRERIKVEIEDNLSTINYQIRKQNFSGYNFYVYIIPFSELTVNRVEILNRLAQ</sequence>
<dbReference type="OrthoDB" id="4964195at2"/>
<proteinExistence type="predicted"/>
<protein>
    <submittedName>
        <fullName evidence="2">DUF1837 domain-containing protein</fullName>
    </submittedName>
</protein>
<comment type="caution">
    <text evidence="2">The sequence shown here is derived from an EMBL/GenBank/DDBJ whole genome shotgun (WGS) entry which is preliminary data.</text>
</comment>
<organism evidence="2 3">
    <name type="scientific">Niastella caeni</name>
    <dbReference type="NCBI Taxonomy" id="2569763"/>
    <lineage>
        <taxon>Bacteria</taxon>
        <taxon>Pseudomonadati</taxon>
        <taxon>Bacteroidota</taxon>
        <taxon>Chitinophagia</taxon>
        <taxon>Chitinophagales</taxon>
        <taxon>Chitinophagaceae</taxon>
        <taxon>Niastella</taxon>
    </lineage>
</organism>
<dbReference type="Pfam" id="PF08878">
    <property type="entry name" value="HamA"/>
    <property type="match status" value="1"/>
</dbReference>
<evidence type="ECO:0000259" key="1">
    <source>
        <dbReference type="Pfam" id="PF08878"/>
    </source>
</evidence>
<gene>
    <name evidence="2" type="ORF">FAM09_26575</name>
</gene>
<dbReference type="RefSeq" id="WP_136580202.1">
    <property type="nucleotide sequence ID" value="NZ_STFF01000010.1"/>
</dbReference>
<accession>A0A4S8HJI7</accession>
<reference evidence="2 3" key="1">
    <citation type="submission" date="2019-04" db="EMBL/GenBank/DDBJ databases">
        <title>Niastella caeni sp. nov., isolated from activated sludge.</title>
        <authorList>
            <person name="Sheng M."/>
        </authorList>
    </citation>
    <scope>NUCLEOTIDE SEQUENCE [LARGE SCALE GENOMIC DNA]</scope>
    <source>
        <strain evidence="2 3">HX-2-15</strain>
    </source>
</reference>
<dbReference type="EMBL" id="STFF01000010">
    <property type="protein sequence ID" value="THU33012.1"/>
    <property type="molecule type" value="Genomic_DNA"/>
</dbReference>
<dbReference type="AlphaFoldDB" id="A0A4S8HJI7"/>
<evidence type="ECO:0000313" key="3">
    <source>
        <dbReference type="Proteomes" id="UP000306918"/>
    </source>
</evidence>
<feature type="domain" description="Anti-bacteriophage protein A/HamA C-terminal" evidence="1">
    <location>
        <begin position="10"/>
        <end position="300"/>
    </location>
</feature>
<keyword evidence="3" id="KW-1185">Reference proteome</keyword>
<evidence type="ECO:0000313" key="2">
    <source>
        <dbReference type="EMBL" id="THU33012.1"/>
    </source>
</evidence>
<dbReference type="InterPro" id="IPR014976">
    <property type="entry name" value="AbpA_HamA_C"/>
</dbReference>
<name>A0A4S8HJI7_9BACT</name>